<protein>
    <recommendedName>
        <fullName evidence="1">non-specific serine/threonine protein kinase</fullName>
        <ecNumber evidence="1">2.7.11.1</ecNumber>
    </recommendedName>
</protein>
<dbReference type="EMBL" id="JAXIOK010000012">
    <property type="protein sequence ID" value="KAK4758333.1"/>
    <property type="molecule type" value="Genomic_DNA"/>
</dbReference>
<organism evidence="10 11">
    <name type="scientific">Trapa incisa</name>
    <dbReference type="NCBI Taxonomy" id="236973"/>
    <lineage>
        <taxon>Eukaryota</taxon>
        <taxon>Viridiplantae</taxon>
        <taxon>Streptophyta</taxon>
        <taxon>Embryophyta</taxon>
        <taxon>Tracheophyta</taxon>
        <taxon>Spermatophyta</taxon>
        <taxon>Magnoliopsida</taxon>
        <taxon>eudicotyledons</taxon>
        <taxon>Gunneridae</taxon>
        <taxon>Pentapetalae</taxon>
        <taxon>rosids</taxon>
        <taxon>malvids</taxon>
        <taxon>Myrtales</taxon>
        <taxon>Lythraceae</taxon>
        <taxon>Trapa</taxon>
    </lineage>
</organism>
<evidence type="ECO:0000256" key="4">
    <source>
        <dbReference type="ARBA" id="ARBA00022741"/>
    </source>
</evidence>
<dbReference type="Proteomes" id="UP001345219">
    <property type="component" value="Chromosome 15"/>
</dbReference>
<proteinExistence type="predicted"/>
<gene>
    <name evidence="10" type="ORF">SAY87_019634</name>
</gene>
<keyword evidence="2" id="KW-0723">Serine/threonine-protein kinase</keyword>
<dbReference type="GO" id="GO:0005524">
    <property type="term" value="F:ATP binding"/>
    <property type="evidence" value="ECO:0007669"/>
    <property type="project" value="UniProtKB-KW"/>
</dbReference>
<evidence type="ECO:0000256" key="7">
    <source>
        <dbReference type="ARBA" id="ARBA00047899"/>
    </source>
</evidence>
<accession>A0AAN7K624</accession>
<keyword evidence="11" id="KW-1185">Reference proteome</keyword>
<dbReference type="Pfam" id="PF07714">
    <property type="entry name" value="PK_Tyr_Ser-Thr"/>
    <property type="match status" value="1"/>
</dbReference>
<dbReference type="PANTHER" id="PTHR48005">
    <property type="entry name" value="LEUCINE RICH REPEAT KINASE 2"/>
    <property type="match status" value="1"/>
</dbReference>
<dbReference type="InterPro" id="IPR051420">
    <property type="entry name" value="Ser_Thr_Kinases_DiverseReg"/>
</dbReference>
<comment type="caution">
    <text evidence="10">The sequence shown here is derived from an EMBL/GenBank/DDBJ whole genome shotgun (WGS) entry which is preliminary data.</text>
</comment>
<dbReference type="InterPro" id="IPR011009">
    <property type="entry name" value="Kinase-like_dom_sf"/>
</dbReference>
<dbReference type="GO" id="GO:0004674">
    <property type="term" value="F:protein serine/threonine kinase activity"/>
    <property type="evidence" value="ECO:0007669"/>
    <property type="project" value="UniProtKB-KW"/>
</dbReference>
<dbReference type="SUPFAM" id="SSF56112">
    <property type="entry name" value="Protein kinase-like (PK-like)"/>
    <property type="match status" value="1"/>
</dbReference>
<evidence type="ECO:0000256" key="2">
    <source>
        <dbReference type="ARBA" id="ARBA00022527"/>
    </source>
</evidence>
<dbReference type="EC" id="2.7.11.1" evidence="1"/>
<evidence type="ECO:0000256" key="6">
    <source>
        <dbReference type="ARBA" id="ARBA00022840"/>
    </source>
</evidence>
<keyword evidence="5" id="KW-0418">Kinase</keyword>
<evidence type="ECO:0000256" key="5">
    <source>
        <dbReference type="ARBA" id="ARBA00022777"/>
    </source>
</evidence>
<evidence type="ECO:0000313" key="11">
    <source>
        <dbReference type="Proteomes" id="UP001345219"/>
    </source>
</evidence>
<evidence type="ECO:0000256" key="1">
    <source>
        <dbReference type="ARBA" id="ARBA00012513"/>
    </source>
</evidence>
<feature type="domain" description="Serine-threonine/tyrosine-protein kinase catalytic" evidence="9">
    <location>
        <begin position="2"/>
        <end position="84"/>
    </location>
</feature>
<sequence>MKVNEKCDVYSFGILVIEVIKGQHPGGNLLSLLSPDVPLKDVLDPRLPLPEPSTEHELVTILQIVRPCLNESPQMRPSMKVISQMFLAAAAPTAEISLDGEDNRLLPNC</sequence>
<evidence type="ECO:0000256" key="8">
    <source>
        <dbReference type="ARBA" id="ARBA00048679"/>
    </source>
</evidence>
<keyword evidence="3" id="KW-0808">Transferase</keyword>
<evidence type="ECO:0000259" key="9">
    <source>
        <dbReference type="Pfam" id="PF07714"/>
    </source>
</evidence>
<evidence type="ECO:0000313" key="10">
    <source>
        <dbReference type="EMBL" id="KAK4758333.1"/>
    </source>
</evidence>
<dbReference type="Gene3D" id="1.10.510.10">
    <property type="entry name" value="Transferase(Phosphotransferase) domain 1"/>
    <property type="match status" value="1"/>
</dbReference>
<comment type="catalytic activity">
    <reaction evidence="8">
        <text>L-seryl-[protein] + ATP = O-phospho-L-seryl-[protein] + ADP + H(+)</text>
        <dbReference type="Rhea" id="RHEA:17989"/>
        <dbReference type="Rhea" id="RHEA-COMP:9863"/>
        <dbReference type="Rhea" id="RHEA-COMP:11604"/>
        <dbReference type="ChEBI" id="CHEBI:15378"/>
        <dbReference type="ChEBI" id="CHEBI:29999"/>
        <dbReference type="ChEBI" id="CHEBI:30616"/>
        <dbReference type="ChEBI" id="CHEBI:83421"/>
        <dbReference type="ChEBI" id="CHEBI:456216"/>
        <dbReference type="EC" id="2.7.11.1"/>
    </reaction>
</comment>
<reference evidence="10 11" key="1">
    <citation type="journal article" date="2023" name="Hortic Res">
        <title>Pangenome of water caltrop reveals structural variations and asymmetric subgenome divergence after allopolyploidization.</title>
        <authorList>
            <person name="Zhang X."/>
            <person name="Chen Y."/>
            <person name="Wang L."/>
            <person name="Yuan Y."/>
            <person name="Fang M."/>
            <person name="Shi L."/>
            <person name="Lu R."/>
            <person name="Comes H.P."/>
            <person name="Ma Y."/>
            <person name="Chen Y."/>
            <person name="Huang G."/>
            <person name="Zhou Y."/>
            <person name="Zheng Z."/>
            <person name="Qiu Y."/>
        </authorList>
    </citation>
    <scope>NUCLEOTIDE SEQUENCE [LARGE SCALE GENOMIC DNA]</scope>
    <source>
        <tissue evidence="10">Roots</tissue>
    </source>
</reference>
<name>A0AAN7K624_9MYRT</name>
<dbReference type="PANTHER" id="PTHR48005:SF95">
    <property type="entry name" value="PROTEIN KINASE DOMAIN-CONTAINING PROTEIN"/>
    <property type="match status" value="1"/>
</dbReference>
<dbReference type="InterPro" id="IPR001245">
    <property type="entry name" value="Ser-Thr/Tyr_kinase_cat_dom"/>
</dbReference>
<comment type="catalytic activity">
    <reaction evidence="7">
        <text>L-threonyl-[protein] + ATP = O-phospho-L-threonyl-[protein] + ADP + H(+)</text>
        <dbReference type="Rhea" id="RHEA:46608"/>
        <dbReference type="Rhea" id="RHEA-COMP:11060"/>
        <dbReference type="Rhea" id="RHEA-COMP:11605"/>
        <dbReference type="ChEBI" id="CHEBI:15378"/>
        <dbReference type="ChEBI" id="CHEBI:30013"/>
        <dbReference type="ChEBI" id="CHEBI:30616"/>
        <dbReference type="ChEBI" id="CHEBI:61977"/>
        <dbReference type="ChEBI" id="CHEBI:456216"/>
        <dbReference type="EC" id="2.7.11.1"/>
    </reaction>
</comment>
<keyword evidence="4" id="KW-0547">Nucleotide-binding</keyword>
<keyword evidence="6" id="KW-0067">ATP-binding</keyword>
<dbReference type="AlphaFoldDB" id="A0AAN7K624"/>
<evidence type="ECO:0000256" key="3">
    <source>
        <dbReference type="ARBA" id="ARBA00022679"/>
    </source>
</evidence>